<dbReference type="AlphaFoldDB" id="A0A975LBJ3"/>
<keyword evidence="2" id="KW-1185">Reference proteome</keyword>
<accession>A0A975LBJ3</accession>
<dbReference type="KEGG" id="nec:KGD82_08280"/>
<organism evidence="1 2">
    <name type="scientific">Nocardiopsis eucommiae</name>
    <dbReference type="NCBI Taxonomy" id="2831970"/>
    <lineage>
        <taxon>Bacteria</taxon>
        <taxon>Bacillati</taxon>
        <taxon>Actinomycetota</taxon>
        <taxon>Actinomycetes</taxon>
        <taxon>Streptosporangiales</taxon>
        <taxon>Nocardiopsidaceae</taxon>
        <taxon>Nocardiopsis</taxon>
    </lineage>
</organism>
<dbReference type="Proteomes" id="UP000682416">
    <property type="component" value="Chromosome"/>
</dbReference>
<evidence type="ECO:0000313" key="1">
    <source>
        <dbReference type="EMBL" id="QVJ02483.1"/>
    </source>
</evidence>
<evidence type="ECO:0000313" key="2">
    <source>
        <dbReference type="Proteomes" id="UP000682416"/>
    </source>
</evidence>
<dbReference type="EMBL" id="CP074402">
    <property type="protein sequence ID" value="QVJ02483.1"/>
    <property type="molecule type" value="Genomic_DNA"/>
</dbReference>
<sequence>MGPVDGDAGVHRARLQTNIVFMFLGRAKAHEQAASGAGKVVVTLV</sequence>
<proteinExistence type="predicted"/>
<gene>
    <name evidence="1" type="ORF">KGD82_08280</name>
</gene>
<reference evidence="1" key="1">
    <citation type="submission" date="2021-05" db="EMBL/GenBank/DDBJ databases">
        <authorList>
            <person name="Kaiqin L."/>
            <person name="Jian G."/>
        </authorList>
    </citation>
    <scope>NUCLEOTIDE SEQUENCE</scope>
    <source>
        <strain evidence="1">HDS5</strain>
    </source>
</reference>
<protein>
    <submittedName>
        <fullName evidence="1">Uncharacterized protein</fullName>
    </submittedName>
</protein>
<name>A0A975LBJ3_9ACTN</name>